<dbReference type="GO" id="GO:0015030">
    <property type="term" value="C:Cajal body"/>
    <property type="evidence" value="ECO:0007669"/>
    <property type="project" value="TreeGrafter"/>
</dbReference>
<dbReference type="SUPFAM" id="SSF90229">
    <property type="entry name" value="CCCH zinc finger"/>
    <property type="match status" value="1"/>
</dbReference>
<keyword evidence="9" id="KW-1185">Reference proteome</keyword>
<dbReference type="PROSITE" id="PS50103">
    <property type="entry name" value="ZF_C3H1"/>
    <property type="match status" value="1"/>
</dbReference>
<dbReference type="InterPro" id="IPR000571">
    <property type="entry name" value="Znf_CCCH"/>
</dbReference>
<evidence type="ECO:0000313" key="8">
    <source>
        <dbReference type="EMBL" id="KAJ3055455.1"/>
    </source>
</evidence>
<evidence type="ECO:0000256" key="5">
    <source>
        <dbReference type="PROSITE-ProRule" id="PRU00723"/>
    </source>
</evidence>
<dbReference type="InterPro" id="IPR006941">
    <property type="entry name" value="RNase_CAF1"/>
</dbReference>
<proteinExistence type="inferred from homology"/>
<comment type="caution">
    <text evidence="8">The sequence shown here is derived from an EMBL/GenBank/DDBJ whole genome shotgun (WGS) entry which is preliminary data.</text>
</comment>
<dbReference type="GO" id="GO:0017069">
    <property type="term" value="F:snRNA binding"/>
    <property type="evidence" value="ECO:0007669"/>
    <property type="project" value="TreeGrafter"/>
</dbReference>
<keyword evidence="4 5" id="KW-0862">Zinc</keyword>
<dbReference type="InterPro" id="IPR036855">
    <property type="entry name" value="Znf_CCCH_sf"/>
</dbReference>
<dbReference type="SUPFAM" id="SSF53098">
    <property type="entry name" value="Ribonuclease H-like"/>
    <property type="match status" value="1"/>
</dbReference>
<dbReference type="PANTHER" id="PTHR15092:SF37">
    <property type="entry name" value="TARGET OF EGR1 PROTEIN 1"/>
    <property type="match status" value="1"/>
</dbReference>
<evidence type="ECO:0000256" key="3">
    <source>
        <dbReference type="ARBA" id="ARBA00022771"/>
    </source>
</evidence>
<sequence>MSETKSVTNGFNPPMRPAVIVPTFNQVTRHNLVSLYTIIKHKIDNAHHLAFDTEFTGLGQNANTRAQNIEDRYIALSTLAKTHALVAFGLTTFEAMPSSSSSGNSDDQDALEVRYAVHNFNFLMLNQNEYAVNADSMQFLADNGFDFNEQFTSGIPYSPGDDSFESSAEWNSTDSNHIMRSIFLYILERKVPIILHNGLLDLLFVYHSFYASLPHDLSAFTAALSEMFPAGIYDTKYIADFHSRERASFLAYLFRKSEREELDRKMSNLKHVVCNIQDRLPPQNNSVSVTFTPARPGKRKQVDTGKPYCEQYAGHGFCNEGRNCNRSHDLDVILDAEMGKANGNDRPKKKQKIEIEPLATSGGSDGDHSHDANGLREFSGKSEPASQGPDGADFMNLTNSIPESIPSPTQSIPANLQPEPRATKAESAPQPSDATLFEKYHSACFDAYMTGYIWAHQLLLFGKEKMETYQNCMYLIGKQFPLRIEKSKFAKTSSGHRSKRERILAGKRVFGVDVRKE</sequence>
<dbReference type="AlphaFoldDB" id="A0AAD5X3Z2"/>
<dbReference type="InterPro" id="IPR012337">
    <property type="entry name" value="RNaseH-like_sf"/>
</dbReference>
<accession>A0AAD5X3Z2</accession>
<feature type="compositionally biased region" description="Polar residues" evidence="6">
    <location>
        <begin position="396"/>
        <end position="414"/>
    </location>
</feature>
<keyword evidence="3 5" id="KW-0863">Zinc-finger</keyword>
<dbReference type="Gene3D" id="3.30.420.10">
    <property type="entry name" value="Ribonuclease H-like superfamily/Ribonuclease H"/>
    <property type="match status" value="2"/>
</dbReference>
<organism evidence="8 9">
    <name type="scientific">Rhizophlyctis rosea</name>
    <dbReference type="NCBI Taxonomy" id="64517"/>
    <lineage>
        <taxon>Eukaryota</taxon>
        <taxon>Fungi</taxon>
        <taxon>Fungi incertae sedis</taxon>
        <taxon>Chytridiomycota</taxon>
        <taxon>Chytridiomycota incertae sedis</taxon>
        <taxon>Chytridiomycetes</taxon>
        <taxon>Rhizophlyctidales</taxon>
        <taxon>Rhizophlyctidaceae</taxon>
        <taxon>Rhizophlyctis</taxon>
    </lineage>
</organism>
<keyword evidence="2 5" id="KW-0479">Metal-binding</keyword>
<dbReference type="GO" id="GO:0034472">
    <property type="term" value="P:snRNA 3'-end processing"/>
    <property type="evidence" value="ECO:0007669"/>
    <property type="project" value="TreeGrafter"/>
</dbReference>
<dbReference type="Proteomes" id="UP001212841">
    <property type="component" value="Unassembled WGS sequence"/>
</dbReference>
<dbReference type="InterPro" id="IPR036397">
    <property type="entry name" value="RNaseH_sf"/>
</dbReference>
<comment type="similarity">
    <text evidence="1">Belongs to the CAF1 family.</text>
</comment>
<dbReference type="InterPro" id="IPR051181">
    <property type="entry name" value="CAF1_poly(A)_ribonucleases"/>
</dbReference>
<reference evidence="8" key="1">
    <citation type="submission" date="2020-05" db="EMBL/GenBank/DDBJ databases">
        <title>Phylogenomic resolution of chytrid fungi.</title>
        <authorList>
            <person name="Stajich J.E."/>
            <person name="Amses K."/>
            <person name="Simmons R."/>
            <person name="Seto K."/>
            <person name="Myers J."/>
            <person name="Bonds A."/>
            <person name="Quandt C.A."/>
            <person name="Barry K."/>
            <person name="Liu P."/>
            <person name="Grigoriev I."/>
            <person name="Longcore J.E."/>
            <person name="James T.Y."/>
        </authorList>
    </citation>
    <scope>NUCLEOTIDE SEQUENCE</scope>
    <source>
        <strain evidence="8">JEL0318</strain>
    </source>
</reference>
<evidence type="ECO:0000256" key="1">
    <source>
        <dbReference type="ARBA" id="ARBA00008372"/>
    </source>
</evidence>
<evidence type="ECO:0000256" key="4">
    <source>
        <dbReference type="ARBA" id="ARBA00022833"/>
    </source>
</evidence>
<evidence type="ECO:0000256" key="6">
    <source>
        <dbReference type="SAM" id="MobiDB-lite"/>
    </source>
</evidence>
<evidence type="ECO:0000313" key="9">
    <source>
        <dbReference type="Proteomes" id="UP001212841"/>
    </source>
</evidence>
<evidence type="ECO:0000256" key="2">
    <source>
        <dbReference type="ARBA" id="ARBA00022723"/>
    </source>
</evidence>
<feature type="region of interest" description="Disordered" evidence="6">
    <location>
        <begin position="338"/>
        <end position="432"/>
    </location>
</feature>
<dbReference type="Pfam" id="PF04857">
    <property type="entry name" value="CAF1"/>
    <property type="match status" value="1"/>
</dbReference>
<feature type="compositionally biased region" description="Basic and acidic residues" evidence="6">
    <location>
        <begin position="365"/>
        <end position="380"/>
    </location>
</feature>
<dbReference type="GO" id="GO:0000175">
    <property type="term" value="F:3'-5'-RNA exonuclease activity"/>
    <property type="evidence" value="ECO:0007669"/>
    <property type="project" value="TreeGrafter"/>
</dbReference>
<dbReference type="EMBL" id="JADGJD010000077">
    <property type="protein sequence ID" value="KAJ3055455.1"/>
    <property type="molecule type" value="Genomic_DNA"/>
</dbReference>
<dbReference type="PANTHER" id="PTHR15092">
    <property type="entry name" value="POLY A -SPECIFIC RIBONUCLEASE/TARGET OF EGR1, MEMBER 1"/>
    <property type="match status" value="1"/>
</dbReference>
<dbReference type="GO" id="GO:0008270">
    <property type="term" value="F:zinc ion binding"/>
    <property type="evidence" value="ECO:0007669"/>
    <property type="project" value="UniProtKB-KW"/>
</dbReference>
<feature type="domain" description="C3H1-type" evidence="7">
    <location>
        <begin position="303"/>
        <end position="331"/>
    </location>
</feature>
<evidence type="ECO:0000259" key="7">
    <source>
        <dbReference type="PROSITE" id="PS50103"/>
    </source>
</evidence>
<feature type="zinc finger region" description="C3H1-type" evidence="5">
    <location>
        <begin position="303"/>
        <end position="331"/>
    </location>
</feature>
<gene>
    <name evidence="8" type="primary">TOE1</name>
    <name evidence="8" type="ORF">HK097_010409</name>
</gene>
<protein>
    <submittedName>
        <fullName evidence="8">Target of EGR1, member 1 (Nuclear)</fullName>
    </submittedName>
</protein>
<name>A0AAD5X3Z2_9FUNG</name>